<protein>
    <submittedName>
        <fullName evidence="9">HARB1-like protein</fullName>
    </submittedName>
</protein>
<evidence type="ECO:0000256" key="3">
    <source>
        <dbReference type="ARBA" id="ARBA00006958"/>
    </source>
</evidence>
<evidence type="ECO:0000256" key="1">
    <source>
        <dbReference type="ARBA" id="ARBA00001968"/>
    </source>
</evidence>
<keyword evidence="10" id="KW-1185">Reference proteome</keyword>
<feature type="non-terminal residue" evidence="9">
    <location>
        <position position="142"/>
    </location>
</feature>
<comment type="subcellular location">
    <subcellularLocation>
        <location evidence="2">Nucleus</location>
    </subcellularLocation>
</comment>
<accession>A0ABY7G0G4</accession>
<gene>
    <name evidence="9" type="ORF">MAR_013652</name>
</gene>
<evidence type="ECO:0000256" key="2">
    <source>
        <dbReference type="ARBA" id="ARBA00004123"/>
    </source>
</evidence>
<reference evidence="9" key="1">
    <citation type="submission" date="2022-11" db="EMBL/GenBank/DDBJ databases">
        <title>Centuries of genome instability and evolution in soft-shell clam transmissible cancer (bioRxiv).</title>
        <authorList>
            <person name="Hart S.F.M."/>
            <person name="Yonemitsu M.A."/>
            <person name="Giersch R.M."/>
            <person name="Beal B.F."/>
            <person name="Arriagada G."/>
            <person name="Davis B.W."/>
            <person name="Ostrander E.A."/>
            <person name="Goff S.P."/>
            <person name="Metzger M.J."/>
        </authorList>
    </citation>
    <scope>NUCLEOTIDE SEQUENCE</scope>
    <source>
        <strain evidence="9">MELC-2E11</strain>
        <tissue evidence="9">Siphon/mantle</tissue>
    </source>
</reference>
<organism evidence="9 10">
    <name type="scientific">Mya arenaria</name>
    <name type="common">Soft-shell clam</name>
    <dbReference type="NCBI Taxonomy" id="6604"/>
    <lineage>
        <taxon>Eukaryota</taxon>
        <taxon>Metazoa</taxon>
        <taxon>Spiralia</taxon>
        <taxon>Lophotrochozoa</taxon>
        <taxon>Mollusca</taxon>
        <taxon>Bivalvia</taxon>
        <taxon>Autobranchia</taxon>
        <taxon>Heteroconchia</taxon>
        <taxon>Euheterodonta</taxon>
        <taxon>Imparidentia</taxon>
        <taxon>Neoheterodontei</taxon>
        <taxon>Myida</taxon>
        <taxon>Myoidea</taxon>
        <taxon>Myidae</taxon>
        <taxon>Mya</taxon>
    </lineage>
</organism>
<evidence type="ECO:0000256" key="6">
    <source>
        <dbReference type="ARBA" id="ARBA00022801"/>
    </source>
</evidence>
<keyword evidence="4" id="KW-0540">Nuclease</keyword>
<keyword evidence="7" id="KW-0539">Nucleus</keyword>
<dbReference type="PANTHER" id="PTHR22930:SF85">
    <property type="entry name" value="GH03217P-RELATED"/>
    <property type="match status" value="1"/>
</dbReference>
<sequence>CPNENGLRGFNGLSGVDGAIDSSHIPIRTPKEHLESYIDQKGFPFIIKQEVCDSNLNFTENCGCLGSLQVARVLKNSPLFMGPKTDLNKIFGLWINLFDGDQFLTKNTYGNLTEKSKRFNYLHSSTRICIERAFGALKGRFR</sequence>
<evidence type="ECO:0000256" key="7">
    <source>
        <dbReference type="ARBA" id="ARBA00023242"/>
    </source>
</evidence>
<dbReference type="Pfam" id="PF13359">
    <property type="entry name" value="DDE_Tnp_4"/>
    <property type="match status" value="1"/>
</dbReference>
<evidence type="ECO:0000313" key="10">
    <source>
        <dbReference type="Proteomes" id="UP001164746"/>
    </source>
</evidence>
<keyword evidence="5" id="KW-0479">Metal-binding</keyword>
<comment type="similarity">
    <text evidence="3">Belongs to the HARBI1 family.</text>
</comment>
<feature type="domain" description="DDE Tnp4" evidence="8">
    <location>
        <begin position="20"/>
        <end position="142"/>
    </location>
</feature>
<dbReference type="InterPro" id="IPR027806">
    <property type="entry name" value="HARBI1_dom"/>
</dbReference>
<keyword evidence="6" id="KW-0378">Hydrolase</keyword>
<evidence type="ECO:0000259" key="8">
    <source>
        <dbReference type="Pfam" id="PF13359"/>
    </source>
</evidence>
<evidence type="ECO:0000256" key="5">
    <source>
        <dbReference type="ARBA" id="ARBA00022723"/>
    </source>
</evidence>
<feature type="non-terminal residue" evidence="9">
    <location>
        <position position="1"/>
    </location>
</feature>
<proteinExistence type="inferred from homology"/>
<comment type="cofactor">
    <cofactor evidence="1">
        <name>a divalent metal cation</name>
        <dbReference type="ChEBI" id="CHEBI:60240"/>
    </cofactor>
</comment>
<name>A0ABY7G0G4_MYAAR</name>
<evidence type="ECO:0000256" key="4">
    <source>
        <dbReference type="ARBA" id="ARBA00022722"/>
    </source>
</evidence>
<evidence type="ECO:0000313" key="9">
    <source>
        <dbReference type="EMBL" id="WAR27948.1"/>
    </source>
</evidence>
<dbReference type="PANTHER" id="PTHR22930">
    <property type="match status" value="1"/>
</dbReference>
<dbReference type="EMBL" id="CP111026">
    <property type="protein sequence ID" value="WAR27948.1"/>
    <property type="molecule type" value="Genomic_DNA"/>
</dbReference>
<dbReference type="Proteomes" id="UP001164746">
    <property type="component" value="Chromosome 15"/>
</dbReference>
<dbReference type="InterPro" id="IPR045249">
    <property type="entry name" value="HARBI1-like"/>
</dbReference>